<evidence type="ECO:0000313" key="4">
    <source>
        <dbReference type="RefSeq" id="XP_002732581.1"/>
    </source>
</evidence>
<dbReference type="GeneID" id="100370545"/>
<dbReference type="InterPro" id="IPR011990">
    <property type="entry name" value="TPR-like_helical_dom_sf"/>
</dbReference>
<dbReference type="InterPro" id="IPR052658">
    <property type="entry name" value="TPR-containing"/>
</dbReference>
<evidence type="ECO:0000256" key="1">
    <source>
        <dbReference type="PROSITE-ProRule" id="PRU00339"/>
    </source>
</evidence>
<dbReference type="PANTHER" id="PTHR15544:SF0">
    <property type="entry name" value="TETRATRICOPEPTIDE REPEAT PROTEIN 33"/>
    <property type="match status" value="1"/>
</dbReference>
<protein>
    <submittedName>
        <fullName evidence="4">Tetratricopeptide repeat protein 33-like</fullName>
    </submittedName>
</protein>
<dbReference type="Gene3D" id="1.25.40.10">
    <property type="entry name" value="Tetratricopeptide repeat domain"/>
    <property type="match status" value="1"/>
</dbReference>
<organism evidence="3 4">
    <name type="scientific">Saccoglossus kowalevskii</name>
    <name type="common">Acorn worm</name>
    <dbReference type="NCBI Taxonomy" id="10224"/>
    <lineage>
        <taxon>Eukaryota</taxon>
        <taxon>Metazoa</taxon>
        <taxon>Hemichordata</taxon>
        <taxon>Enteropneusta</taxon>
        <taxon>Harrimaniidae</taxon>
        <taxon>Saccoglossus</taxon>
    </lineage>
</organism>
<sequence length="216" mass="24876">MTYFGWKRKIGTAVKKNCTQIFQDKTGVSENDSDDEMIGSGEIDWLQLSRIKKKSKTIQLEDGNVKSERLKHEGSLLAEAGRYWEALRKWDEAIELTPTNAILYEIKAQALMELNEVFPAVQMAEKAVMLSPTWWVAYQTLGRTQLGLGELQMAIISFSKALHLNPSERELWEMDLKWVCDLQKTKERNNLDNKEDHNDEEEKETVIISNNAVKAR</sequence>
<feature type="compositionally biased region" description="Polar residues" evidence="2">
    <location>
        <begin position="207"/>
        <end position="216"/>
    </location>
</feature>
<feature type="repeat" description="TPR" evidence="1">
    <location>
        <begin position="135"/>
        <end position="168"/>
    </location>
</feature>
<keyword evidence="3" id="KW-1185">Reference proteome</keyword>
<feature type="repeat" description="TPR" evidence="1">
    <location>
        <begin position="67"/>
        <end position="100"/>
    </location>
</feature>
<feature type="region of interest" description="Disordered" evidence="2">
    <location>
        <begin position="190"/>
        <end position="216"/>
    </location>
</feature>
<accession>A0ABM0GLJ1</accession>
<proteinExistence type="predicted"/>
<dbReference type="RefSeq" id="XP_002732581.1">
    <property type="nucleotide sequence ID" value="XM_002732535.2"/>
</dbReference>
<dbReference type="PANTHER" id="PTHR15544">
    <property type="entry name" value="OSMOSIS RESPONSIVE FACTOR"/>
    <property type="match status" value="1"/>
</dbReference>
<name>A0ABM0GLJ1_SACKO</name>
<reference evidence="4" key="1">
    <citation type="submission" date="2025-08" db="UniProtKB">
        <authorList>
            <consortium name="RefSeq"/>
        </authorList>
    </citation>
    <scope>IDENTIFICATION</scope>
    <source>
        <tissue evidence="4">Testes</tissue>
    </source>
</reference>
<dbReference type="InterPro" id="IPR019734">
    <property type="entry name" value="TPR_rpt"/>
</dbReference>
<gene>
    <name evidence="4" type="primary">LOC100370545</name>
</gene>
<evidence type="ECO:0000256" key="2">
    <source>
        <dbReference type="SAM" id="MobiDB-lite"/>
    </source>
</evidence>
<evidence type="ECO:0000313" key="3">
    <source>
        <dbReference type="Proteomes" id="UP000694865"/>
    </source>
</evidence>
<dbReference type="SMART" id="SM00028">
    <property type="entry name" value="TPR"/>
    <property type="match status" value="3"/>
</dbReference>
<dbReference type="SUPFAM" id="SSF48452">
    <property type="entry name" value="TPR-like"/>
    <property type="match status" value="1"/>
</dbReference>
<keyword evidence="1" id="KW-0802">TPR repeat</keyword>
<dbReference type="Proteomes" id="UP000694865">
    <property type="component" value="Unplaced"/>
</dbReference>
<dbReference type="PROSITE" id="PS50005">
    <property type="entry name" value="TPR"/>
    <property type="match status" value="2"/>
</dbReference>